<reference evidence="4 5" key="1">
    <citation type="journal article" date="2011" name="PLoS Pathog.">
        <title>Endophytic Life Strategies Decoded by Genome and Transcriptome Analyses of the Mutualistic Root Symbiont Piriformospora indica.</title>
        <authorList>
            <person name="Zuccaro A."/>
            <person name="Lahrmann U."/>
            <person name="Guldener U."/>
            <person name="Langen G."/>
            <person name="Pfiffi S."/>
            <person name="Biedenkopf D."/>
            <person name="Wong P."/>
            <person name="Samans B."/>
            <person name="Grimm C."/>
            <person name="Basiewicz M."/>
            <person name="Murat C."/>
            <person name="Martin F."/>
            <person name="Kogel K.H."/>
        </authorList>
    </citation>
    <scope>NUCLEOTIDE SEQUENCE [LARGE SCALE GENOMIC DNA]</scope>
    <source>
        <strain evidence="4 5">DSM 11827</strain>
    </source>
</reference>
<dbReference type="InterPro" id="IPR045340">
    <property type="entry name" value="DUF6533"/>
</dbReference>
<evidence type="ECO:0000313" key="4">
    <source>
        <dbReference type="EMBL" id="CCA73200.1"/>
    </source>
</evidence>
<feature type="transmembrane region" description="Helical" evidence="2">
    <location>
        <begin position="109"/>
        <end position="129"/>
    </location>
</feature>
<keyword evidence="2" id="KW-0472">Membrane</keyword>
<feature type="transmembrane region" description="Helical" evidence="2">
    <location>
        <begin position="22"/>
        <end position="39"/>
    </location>
</feature>
<dbReference type="AlphaFoldDB" id="G4TPF7"/>
<feature type="transmembrane region" description="Helical" evidence="2">
    <location>
        <begin position="84"/>
        <end position="102"/>
    </location>
</feature>
<feature type="region of interest" description="Disordered" evidence="1">
    <location>
        <begin position="412"/>
        <end position="436"/>
    </location>
</feature>
<organism evidence="4 5">
    <name type="scientific">Serendipita indica (strain DSM 11827)</name>
    <name type="common">Root endophyte fungus</name>
    <name type="synonym">Piriformospora indica</name>
    <dbReference type="NCBI Taxonomy" id="1109443"/>
    <lineage>
        <taxon>Eukaryota</taxon>
        <taxon>Fungi</taxon>
        <taxon>Dikarya</taxon>
        <taxon>Basidiomycota</taxon>
        <taxon>Agaricomycotina</taxon>
        <taxon>Agaricomycetes</taxon>
        <taxon>Sebacinales</taxon>
        <taxon>Serendipitaceae</taxon>
        <taxon>Serendipita</taxon>
    </lineage>
</organism>
<sequence length="436" mass="48167">MATMSTEEIAATLTTLAEAVSIGRYCTLAAWVLLLYDHIIHLDKEIELFWMKPWSFAKGLYLFSSSAQTSQMACLGWFKFEGYTGTIGIAAVELILGFRVLALWNRNKIITFIVYFALFCEISAMLGILTSTYVHMGGQCFPFFFTGPSLLTIGLNTAVSTPIPGIPYKACLPFNIPPYFFAFWLPPLGYESLVFLLAAAKGYQTLHTAFVATRNAARINIPMPRFSISGERRSETIGRGSSTVASAHNHGAVEAVAGNERGENGGIIGREAEARIKRTTFFAFKTTGSRLLEVMIRDSLWYFLLIFVCDMICSLIWLKGPDSLLQAVVGFGLVIPSVAGSHLLLNLRDAYYHPTGITTASTGTRTYDLPTFNRSVDNSAKNGKGPKKRDWFTRSVAGGRQLDTEWALDPEQDKVTHFSTSDPDLKQPANFEDGDM</sequence>
<protein>
    <recommendedName>
        <fullName evidence="3">DUF6533 domain-containing protein</fullName>
    </recommendedName>
</protein>
<dbReference type="OMA" id="RINIPMP"/>
<feature type="transmembrane region" description="Helical" evidence="2">
    <location>
        <begin position="300"/>
        <end position="318"/>
    </location>
</feature>
<name>G4TPF7_SERID</name>
<evidence type="ECO:0000256" key="2">
    <source>
        <dbReference type="SAM" id="Phobius"/>
    </source>
</evidence>
<keyword evidence="2" id="KW-1133">Transmembrane helix</keyword>
<comment type="caution">
    <text evidence="4">The sequence shown here is derived from an EMBL/GenBank/DDBJ whole genome shotgun (WGS) entry which is preliminary data.</text>
</comment>
<dbReference type="Proteomes" id="UP000007148">
    <property type="component" value="Unassembled WGS sequence"/>
</dbReference>
<feature type="transmembrane region" description="Helical" evidence="2">
    <location>
        <begin position="324"/>
        <end position="345"/>
    </location>
</feature>
<keyword evidence="5" id="KW-1185">Reference proteome</keyword>
<dbReference type="Pfam" id="PF20151">
    <property type="entry name" value="DUF6533"/>
    <property type="match status" value="1"/>
</dbReference>
<dbReference type="EMBL" id="CAFZ01000208">
    <property type="protein sequence ID" value="CCA73200.1"/>
    <property type="molecule type" value="Genomic_DNA"/>
</dbReference>
<evidence type="ECO:0000259" key="3">
    <source>
        <dbReference type="Pfam" id="PF20151"/>
    </source>
</evidence>
<dbReference type="OrthoDB" id="3349377at2759"/>
<proteinExistence type="predicted"/>
<dbReference type="eggNOG" id="ENOG502SHQ1">
    <property type="taxonomic scope" value="Eukaryota"/>
</dbReference>
<dbReference type="HOGENOM" id="CLU_035509_19_0_1"/>
<feature type="domain" description="DUF6533" evidence="3">
    <location>
        <begin position="25"/>
        <end position="63"/>
    </location>
</feature>
<keyword evidence="2" id="KW-0812">Transmembrane</keyword>
<gene>
    <name evidence="4" type="ORF">PIIN_07154</name>
</gene>
<dbReference type="InParanoid" id="G4TPF7"/>
<accession>G4TPF7</accession>
<evidence type="ECO:0000313" key="5">
    <source>
        <dbReference type="Proteomes" id="UP000007148"/>
    </source>
</evidence>
<evidence type="ECO:0000256" key="1">
    <source>
        <dbReference type="SAM" id="MobiDB-lite"/>
    </source>
</evidence>